<evidence type="ECO:0000313" key="3">
    <source>
        <dbReference type="EMBL" id="WGM08430.1"/>
    </source>
</evidence>
<geneLocation type="plasmid" evidence="3 5">
    <name>paNv_CAN3</name>
</geneLocation>
<protein>
    <recommendedName>
        <fullName evidence="6">Lipoprotein</fullName>
    </recommendedName>
</protein>
<keyword evidence="2" id="KW-0614">Plasmid</keyword>
<dbReference type="EMBL" id="CP038620">
    <property type="protein sequence ID" value="QBY46556.1"/>
    <property type="molecule type" value="Genomic_DNA"/>
</dbReference>
<keyword evidence="1" id="KW-0175">Coiled coil</keyword>
<dbReference type="EMBL" id="CP123526">
    <property type="protein sequence ID" value="WGM08430.1"/>
    <property type="molecule type" value="Genomic_DNA"/>
</dbReference>
<evidence type="ECO:0000313" key="5">
    <source>
        <dbReference type="Proteomes" id="UP001177592"/>
    </source>
</evidence>
<sequence>MMKKTFSNITAVSLVALLSGCGTLPIINSLKEREKAAYEAVVKEPNDENIKRYMELADKMQKKNAEEAQREADKATRESDKGFIEYFKQYARNKDQ</sequence>
<keyword evidence="5" id="KW-1185">Reference proteome</keyword>
<dbReference type="KEGG" id="ans:ArsFIN_51670"/>
<reference evidence="2 4" key="1">
    <citation type="submission" date="2019-03" db="EMBL/GenBank/DDBJ databases">
        <title>Long-read sequencing reveals hyperdense prophage content in a complex bacterial symbiont genome.</title>
        <authorList>
            <person name="Frost C.L."/>
            <person name="Siozios S."/>
            <person name="Nadal-Jimenez P."/>
            <person name="Brockhurst M.A."/>
            <person name="King K.C."/>
            <person name="Darby A.C."/>
            <person name="Hurst G.D.D."/>
        </authorList>
    </citation>
    <scope>NUCLEOTIDE SEQUENCE [LARGE SCALE GENOMIC DNA]</scope>
    <source>
        <strain evidence="2 4">FIN</strain>
        <plasmid evidence="2">pArsFIN8</plasmid>
        <plasmid evidence="4">parsfin8</plasmid>
    </source>
</reference>
<dbReference type="Proteomes" id="UP001177592">
    <property type="component" value="Plasmid paNv_CAN3"/>
</dbReference>
<proteinExistence type="predicted"/>
<geneLocation type="plasmid" evidence="2">
    <name>pArsFIN8</name>
</geneLocation>
<dbReference type="GeneID" id="39750984"/>
<evidence type="ECO:0000313" key="4">
    <source>
        <dbReference type="Proteomes" id="UP000295134"/>
    </source>
</evidence>
<accession>A0A4P7L2D6</accession>
<dbReference type="Proteomes" id="UP000295134">
    <property type="component" value="Plasmid pArsFIN8"/>
</dbReference>
<evidence type="ECO:0008006" key="6">
    <source>
        <dbReference type="Google" id="ProtNLM"/>
    </source>
</evidence>
<feature type="coiled-coil region" evidence="1">
    <location>
        <begin position="50"/>
        <end position="78"/>
    </location>
</feature>
<organism evidence="2 4">
    <name type="scientific">Arsenophonus nasoniae</name>
    <name type="common">son-killer infecting Nasonia vitripennis</name>
    <dbReference type="NCBI Taxonomy" id="638"/>
    <lineage>
        <taxon>Bacteria</taxon>
        <taxon>Pseudomonadati</taxon>
        <taxon>Pseudomonadota</taxon>
        <taxon>Gammaproteobacteria</taxon>
        <taxon>Enterobacterales</taxon>
        <taxon>Morganellaceae</taxon>
        <taxon>Arsenophonus</taxon>
    </lineage>
</organism>
<evidence type="ECO:0000313" key="2">
    <source>
        <dbReference type="EMBL" id="QBY46556.1"/>
    </source>
</evidence>
<reference evidence="3" key="2">
    <citation type="submission" date="2023-04" db="EMBL/GenBank/DDBJ databases">
        <title>Genome dynamics across the evolutionary transition to endosymbiosis.</title>
        <authorList>
            <person name="Siozios S."/>
            <person name="Nadal-Jimenez P."/>
            <person name="Azagi T."/>
            <person name="Sprong H."/>
            <person name="Frost C.L."/>
            <person name="Parratt S.R."/>
            <person name="Taylor G."/>
            <person name="Brettell L."/>
            <person name="Lew K.C."/>
            <person name="Croft L."/>
            <person name="King K.C."/>
            <person name="Brockhurst M.A."/>
            <person name="Hypsa V."/>
            <person name="Novakova E."/>
            <person name="Darby A.C."/>
            <person name="Hurst G.D.D."/>
        </authorList>
    </citation>
    <scope>NUCLEOTIDE SEQUENCE</scope>
    <source>
        <strain evidence="3">ANv_CAN</strain>
        <plasmid evidence="3">paNv_CAN3</plasmid>
    </source>
</reference>
<name>A0A4P7L2D6_9GAMM</name>
<geneLocation type="plasmid" evidence="4">
    <name>parsfin8</name>
</geneLocation>
<dbReference type="RefSeq" id="WP_026823981.1">
    <property type="nucleotide sequence ID" value="NZ_CP038620.1"/>
</dbReference>
<dbReference type="AlphaFoldDB" id="A0A4P7L2D6"/>
<gene>
    <name evidence="2" type="ORF">ArsFIN_51670</name>
    <name evidence="3" type="ORF">QE258_23660</name>
</gene>
<dbReference type="PROSITE" id="PS51257">
    <property type="entry name" value="PROKAR_LIPOPROTEIN"/>
    <property type="match status" value="1"/>
</dbReference>
<evidence type="ECO:0000256" key="1">
    <source>
        <dbReference type="SAM" id="Coils"/>
    </source>
</evidence>